<dbReference type="PANTHER" id="PTHR31194:SF202">
    <property type="entry name" value="ETHYLENE-RESPONSIVE TRANSCRIPTION FACTOR ERF070"/>
    <property type="match status" value="1"/>
</dbReference>
<dbReference type="SUPFAM" id="SSF54171">
    <property type="entry name" value="DNA-binding domain"/>
    <property type="match status" value="1"/>
</dbReference>
<evidence type="ECO:0000256" key="2">
    <source>
        <dbReference type="ARBA" id="ARBA00023015"/>
    </source>
</evidence>
<keyword evidence="5" id="KW-0539">Nucleus</keyword>
<dbReference type="GO" id="GO:0005634">
    <property type="term" value="C:nucleus"/>
    <property type="evidence" value="ECO:0007669"/>
    <property type="project" value="UniProtKB-SubCell"/>
</dbReference>
<dbReference type="EMBL" id="DF974813">
    <property type="protein sequence ID" value="GAU50598.1"/>
    <property type="molecule type" value="Genomic_DNA"/>
</dbReference>
<accession>A0A2Z6P2D7</accession>
<dbReference type="Gene3D" id="3.30.730.10">
    <property type="entry name" value="AP2/ERF domain"/>
    <property type="match status" value="1"/>
</dbReference>
<dbReference type="Pfam" id="PF00847">
    <property type="entry name" value="AP2"/>
    <property type="match status" value="1"/>
</dbReference>
<dbReference type="InterPro" id="IPR050913">
    <property type="entry name" value="AP2/ERF_ERF"/>
</dbReference>
<dbReference type="PROSITE" id="PS51032">
    <property type="entry name" value="AP2_ERF"/>
    <property type="match status" value="1"/>
</dbReference>
<evidence type="ECO:0000313" key="8">
    <source>
        <dbReference type="Proteomes" id="UP000242715"/>
    </source>
</evidence>
<evidence type="ECO:0000256" key="4">
    <source>
        <dbReference type="ARBA" id="ARBA00023163"/>
    </source>
</evidence>
<proteinExistence type="predicted"/>
<keyword evidence="8" id="KW-1185">Reference proteome</keyword>
<dbReference type="PRINTS" id="PR00367">
    <property type="entry name" value="ETHRSPELEMNT"/>
</dbReference>
<organism evidence="7 8">
    <name type="scientific">Trifolium subterraneum</name>
    <name type="common">Subterranean clover</name>
    <dbReference type="NCBI Taxonomy" id="3900"/>
    <lineage>
        <taxon>Eukaryota</taxon>
        <taxon>Viridiplantae</taxon>
        <taxon>Streptophyta</taxon>
        <taxon>Embryophyta</taxon>
        <taxon>Tracheophyta</taxon>
        <taxon>Spermatophyta</taxon>
        <taxon>Magnoliopsida</taxon>
        <taxon>eudicotyledons</taxon>
        <taxon>Gunneridae</taxon>
        <taxon>Pentapetalae</taxon>
        <taxon>rosids</taxon>
        <taxon>fabids</taxon>
        <taxon>Fabales</taxon>
        <taxon>Fabaceae</taxon>
        <taxon>Papilionoideae</taxon>
        <taxon>50 kb inversion clade</taxon>
        <taxon>NPAAA clade</taxon>
        <taxon>Hologalegina</taxon>
        <taxon>IRL clade</taxon>
        <taxon>Trifolieae</taxon>
        <taxon>Trifolium</taxon>
    </lineage>
</organism>
<dbReference type="PANTHER" id="PTHR31194">
    <property type="entry name" value="SHN SHINE , DNA BINDING / TRANSCRIPTION FACTOR"/>
    <property type="match status" value="1"/>
</dbReference>
<dbReference type="GO" id="GO:0003677">
    <property type="term" value="F:DNA binding"/>
    <property type="evidence" value="ECO:0007669"/>
    <property type="project" value="UniProtKB-KW"/>
</dbReference>
<dbReference type="AlphaFoldDB" id="A0A2Z6P2D7"/>
<dbReference type="InterPro" id="IPR036955">
    <property type="entry name" value="AP2/ERF_dom_sf"/>
</dbReference>
<keyword evidence="4" id="KW-0804">Transcription</keyword>
<keyword evidence="3" id="KW-0238">DNA-binding</keyword>
<evidence type="ECO:0000259" key="6">
    <source>
        <dbReference type="PROSITE" id="PS51032"/>
    </source>
</evidence>
<dbReference type="GO" id="GO:0003700">
    <property type="term" value="F:DNA-binding transcription factor activity"/>
    <property type="evidence" value="ECO:0007669"/>
    <property type="project" value="InterPro"/>
</dbReference>
<comment type="subcellular location">
    <subcellularLocation>
        <location evidence="1">Nucleus</location>
    </subcellularLocation>
</comment>
<dbReference type="CDD" id="cd00018">
    <property type="entry name" value="AP2"/>
    <property type="match status" value="1"/>
</dbReference>
<dbReference type="InterPro" id="IPR001471">
    <property type="entry name" value="AP2/ERF_dom"/>
</dbReference>
<keyword evidence="2" id="KW-0805">Transcription regulation</keyword>
<name>A0A2Z6P2D7_TRISU</name>
<reference evidence="8" key="1">
    <citation type="journal article" date="2017" name="Front. Plant Sci.">
        <title>Climate Clever Clovers: New Paradigm to Reduce the Environmental Footprint of Ruminants by Breeding Low Methanogenic Forages Utilizing Haplotype Variation.</title>
        <authorList>
            <person name="Kaur P."/>
            <person name="Appels R."/>
            <person name="Bayer P.E."/>
            <person name="Keeble-Gagnere G."/>
            <person name="Wang J."/>
            <person name="Hirakawa H."/>
            <person name="Shirasawa K."/>
            <person name="Vercoe P."/>
            <person name="Stefanova K."/>
            <person name="Durmic Z."/>
            <person name="Nichols P."/>
            <person name="Revell C."/>
            <person name="Isobe S.N."/>
            <person name="Edwards D."/>
            <person name="Erskine W."/>
        </authorList>
    </citation>
    <scope>NUCLEOTIDE SEQUENCE [LARGE SCALE GENOMIC DNA]</scope>
    <source>
        <strain evidence="8">cv. Daliak</strain>
    </source>
</reference>
<gene>
    <name evidence="7" type="ORF">TSUD_410080</name>
</gene>
<sequence>MGPPPNHKQKLSHVSKSTRRLKVIYDDPDATDSSSDEAIYEPMMRKRVVLEFALPDVCVNETKVDNGFNKNESSAKTTTPVVKEQSCKQKGVRMRKWGRWAAEIRNPFEGRREWLGTFDTAEEASKAYETRKLEFEAINKKSMYASLNDGSKSDTDTSNTSSLLELVNSVSDVIESCTVSIKGDIVESVETNNRLEAEFLEQNVRELSPLNAVQQPDVVENSDTSRFDLDCLTFDGSGQELADLGCLDNLQYCDFDDNNGPFDIPDFNFDDIIDADVADEISSWFEDFPDKPCP</sequence>
<evidence type="ECO:0000256" key="3">
    <source>
        <dbReference type="ARBA" id="ARBA00023125"/>
    </source>
</evidence>
<evidence type="ECO:0000313" key="7">
    <source>
        <dbReference type="EMBL" id="GAU50598.1"/>
    </source>
</evidence>
<evidence type="ECO:0000256" key="5">
    <source>
        <dbReference type="ARBA" id="ARBA00023242"/>
    </source>
</evidence>
<evidence type="ECO:0000256" key="1">
    <source>
        <dbReference type="ARBA" id="ARBA00004123"/>
    </source>
</evidence>
<protein>
    <recommendedName>
        <fullName evidence="6">AP2/ERF domain-containing protein</fullName>
    </recommendedName>
</protein>
<dbReference type="OrthoDB" id="1917565at2759"/>
<feature type="domain" description="AP2/ERF" evidence="6">
    <location>
        <begin position="88"/>
        <end position="150"/>
    </location>
</feature>
<dbReference type="SMART" id="SM00380">
    <property type="entry name" value="AP2"/>
    <property type="match status" value="1"/>
</dbReference>
<dbReference type="InterPro" id="IPR016177">
    <property type="entry name" value="DNA-bd_dom_sf"/>
</dbReference>
<dbReference type="Proteomes" id="UP000242715">
    <property type="component" value="Unassembled WGS sequence"/>
</dbReference>